<dbReference type="InterPro" id="IPR011991">
    <property type="entry name" value="ArsR-like_HTH"/>
</dbReference>
<keyword evidence="3" id="KW-0804">Transcription</keyword>
<reference evidence="5 6" key="1">
    <citation type="journal article" date="2007" name="Proc. Natl. Acad. Sci. U.S.A.">
        <title>Genome and proteome of long-chain alkane degrading Geobacillus thermodenitrificans NG80-2 isolated from a deep-subsurface oil reservoir.</title>
        <authorList>
            <person name="Feng L."/>
            <person name="Wang W."/>
            <person name="Cheng J."/>
            <person name="Ren Y."/>
            <person name="Zhao G."/>
            <person name="Gao C."/>
            <person name="Tang Y."/>
            <person name="Liu X."/>
            <person name="Han W."/>
            <person name="Peng X."/>
            <person name="Liu R."/>
            <person name="Wang L."/>
        </authorList>
    </citation>
    <scope>NUCLEOTIDE SEQUENCE [LARGE SCALE GENOMIC DNA]</scope>
    <source>
        <strain evidence="5 6">NG80-2</strain>
    </source>
</reference>
<keyword evidence="1" id="KW-0805">Transcription regulation</keyword>
<dbReference type="NCBIfam" id="NF033789">
    <property type="entry name" value="repress_SdpR"/>
    <property type="match status" value="1"/>
</dbReference>
<accession>A4IPX8</accession>
<evidence type="ECO:0000256" key="1">
    <source>
        <dbReference type="ARBA" id="ARBA00023015"/>
    </source>
</evidence>
<dbReference type="PROSITE" id="PS50987">
    <property type="entry name" value="HTH_ARSR_2"/>
    <property type="match status" value="1"/>
</dbReference>
<dbReference type="InterPro" id="IPR047796">
    <property type="entry name" value="SdpR-like_repress"/>
</dbReference>
<dbReference type="SMART" id="SM00418">
    <property type="entry name" value="HTH_ARSR"/>
    <property type="match status" value="1"/>
</dbReference>
<dbReference type="AlphaFoldDB" id="A4IPX8"/>
<sequence length="160" mass="18161">MNKSVSQFCPSLRYENAPLLQTFCGSPGRAMLYGQPSTLAASAHCLRSGDQQTLFFNMYAKIIRKVGSPLSFNEAFKAIADPTRRKILTLLRTGDLTAGEIASHFDMQKPSVSHHLKILKQADLVQDRREGQYIYYSLNTTVFQDLLRWFYDFVEKGGEK</sequence>
<dbReference type="PANTHER" id="PTHR33154:SF33">
    <property type="entry name" value="TRANSCRIPTIONAL REPRESSOR SDPR"/>
    <property type="match status" value="1"/>
</dbReference>
<organism evidence="5 6">
    <name type="scientific">Geobacillus thermodenitrificans (strain NG80-2)</name>
    <dbReference type="NCBI Taxonomy" id="420246"/>
    <lineage>
        <taxon>Bacteria</taxon>
        <taxon>Bacillati</taxon>
        <taxon>Bacillota</taxon>
        <taxon>Bacilli</taxon>
        <taxon>Bacillales</taxon>
        <taxon>Anoxybacillaceae</taxon>
        <taxon>Geobacillus</taxon>
    </lineage>
</organism>
<name>A4IPX8_GEOTN</name>
<proteinExistence type="predicted"/>
<gene>
    <name evidence="5" type="ordered locus">GTNG_2030</name>
</gene>
<dbReference type="KEGG" id="gtn:GTNG_2030"/>
<protein>
    <submittedName>
        <fullName evidence="5">Transcriptional regulator ArsR family</fullName>
    </submittedName>
</protein>
<evidence type="ECO:0000256" key="2">
    <source>
        <dbReference type="ARBA" id="ARBA00023125"/>
    </source>
</evidence>
<dbReference type="eggNOG" id="COG0640">
    <property type="taxonomic scope" value="Bacteria"/>
</dbReference>
<dbReference type="InterPro" id="IPR036390">
    <property type="entry name" value="WH_DNA-bd_sf"/>
</dbReference>
<dbReference type="Proteomes" id="UP000001578">
    <property type="component" value="Chromosome"/>
</dbReference>
<evidence type="ECO:0000313" key="6">
    <source>
        <dbReference type="Proteomes" id="UP000001578"/>
    </source>
</evidence>
<dbReference type="PRINTS" id="PR00778">
    <property type="entry name" value="HTHARSR"/>
</dbReference>
<keyword evidence="2" id="KW-0238">DNA-binding</keyword>
<dbReference type="InterPro" id="IPR036388">
    <property type="entry name" value="WH-like_DNA-bd_sf"/>
</dbReference>
<evidence type="ECO:0000313" key="5">
    <source>
        <dbReference type="EMBL" id="ABO67382.1"/>
    </source>
</evidence>
<dbReference type="CDD" id="cd00090">
    <property type="entry name" value="HTH_ARSR"/>
    <property type="match status" value="1"/>
</dbReference>
<dbReference type="GO" id="GO:0003677">
    <property type="term" value="F:DNA binding"/>
    <property type="evidence" value="ECO:0007669"/>
    <property type="project" value="UniProtKB-KW"/>
</dbReference>
<feature type="domain" description="HTH arsR-type" evidence="4">
    <location>
        <begin position="64"/>
        <end position="158"/>
    </location>
</feature>
<dbReference type="GO" id="GO:0003700">
    <property type="term" value="F:DNA-binding transcription factor activity"/>
    <property type="evidence" value="ECO:0007669"/>
    <property type="project" value="InterPro"/>
</dbReference>
<evidence type="ECO:0000256" key="3">
    <source>
        <dbReference type="ARBA" id="ARBA00023163"/>
    </source>
</evidence>
<dbReference type="Gene3D" id="1.10.10.10">
    <property type="entry name" value="Winged helix-like DNA-binding domain superfamily/Winged helix DNA-binding domain"/>
    <property type="match status" value="1"/>
</dbReference>
<dbReference type="Pfam" id="PF01022">
    <property type="entry name" value="HTH_5"/>
    <property type="match status" value="1"/>
</dbReference>
<dbReference type="EMBL" id="CP000557">
    <property type="protein sequence ID" value="ABO67382.1"/>
    <property type="molecule type" value="Genomic_DNA"/>
</dbReference>
<dbReference type="InterPro" id="IPR051081">
    <property type="entry name" value="HTH_MetalResp_TranReg"/>
</dbReference>
<dbReference type="InterPro" id="IPR001845">
    <property type="entry name" value="HTH_ArsR_DNA-bd_dom"/>
</dbReference>
<dbReference type="PANTHER" id="PTHR33154">
    <property type="entry name" value="TRANSCRIPTIONAL REGULATOR, ARSR FAMILY"/>
    <property type="match status" value="1"/>
</dbReference>
<dbReference type="HOGENOM" id="CLU_1649719_0_0_9"/>
<dbReference type="NCBIfam" id="NF033788">
    <property type="entry name" value="HTH_metalloreg"/>
    <property type="match status" value="1"/>
</dbReference>
<dbReference type="SUPFAM" id="SSF46785">
    <property type="entry name" value="Winged helix' DNA-binding domain"/>
    <property type="match status" value="1"/>
</dbReference>
<evidence type="ECO:0000259" key="4">
    <source>
        <dbReference type="PROSITE" id="PS50987"/>
    </source>
</evidence>
<dbReference type="FunFam" id="1.10.10.10:FF:000423">
    <property type="entry name" value="Transcriptional regulator ArsR"/>
    <property type="match status" value="1"/>
</dbReference>